<dbReference type="EMBL" id="DS985255">
    <property type="protein sequence ID" value="EDV21173.1"/>
    <property type="molecule type" value="Genomic_DNA"/>
</dbReference>
<dbReference type="InterPro" id="IPR036413">
    <property type="entry name" value="YaeB-like_sf"/>
</dbReference>
<dbReference type="STRING" id="10228.B3S8C2"/>
<dbReference type="CDD" id="cd09281">
    <property type="entry name" value="UPF0066"/>
    <property type="match status" value="1"/>
</dbReference>
<dbReference type="GeneID" id="6757619"/>
<dbReference type="InterPro" id="IPR036414">
    <property type="entry name" value="YaeB_N_sf"/>
</dbReference>
<evidence type="ECO:0000259" key="3">
    <source>
        <dbReference type="PROSITE" id="PS51668"/>
    </source>
</evidence>
<dbReference type="InParanoid" id="B3S8C2"/>
<protein>
    <recommendedName>
        <fullName evidence="3">TsaA-like domain-containing protein</fullName>
    </recommendedName>
</protein>
<dbReference type="CTD" id="6757619"/>
<dbReference type="PANTHER" id="PTHR12818">
    <property type="entry name" value="TRNA (ADENINE(37)-N6)-METHYLTRANSFERASE"/>
    <property type="match status" value="1"/>
</dbReference>
<dbReference type="InterPro" id="IPR023368">
    <property type="entry name" value="UPF0066_cons_site"/>
</dbReference>
<dbReference type="InterPro" id="IPR040372">
    <property type="entry name" value="YaeB-like"/>
</dbReference>
<dbReference type="Pfam" id="PF01980">
    <property type="entry name" value="TrmO_N"/>
    <property type="match status" value="1"/>
</dbReference>
<dbReference type="NCBIfam" id="TIGR00104">
    <property type="entry name" value="tRNA_TsaA"/>
    <property type="match status" value="1"/>
</dbReference>
<dbReference type="PANTHER" id="PTHR12818:SF0">
    <property type="entry name" value="TRNA (ADENINE(37)-N6)-METHYLTRANSFERASE"/>
    <property type="match status" value="1"/>
</dbReference>
<dbReference type="PROSITE" id="PS51668">
    <property type="entry name" value="TSAA_2"/>
    <property type="match status" value="1"/>
</dbReference>
<reference evidence="4 5" key="1">
    <citation type="journal article" date="2008" name="Nature">
        <title>The Trichoplax genome and the nature of placozoans.</title>
        <authorList>
            <person name="Srivastava M."/>
            <person name="Begovic E."/>
            <person name="Chapman J."/>
            <person name="Putnam N.H."/>
            <person name="Hellsten U."/>
            <person name="Kawashima T."/>
            <person name="Kuo A."/>
            <person name="Mitros T."/>
            <person name="Salamov A."/>
            <person name="Carpenter M.L."/>
            <person name="Signorovitch A.Y."/>
            <person name="Moreno M.A."/>
            <person name="Kamm K."/>
            <person name="Grimwood J."/>
            <person name="Schmutz J."/>
            <person name="Shapiro H."/>
            <person name="Grigoriev I.V."/>
            <person name="Buss L.W."/>
            <person name="Schierwater B."/>
            <person name="Dellaporta S.L."/>
            <person name="Rokhsar D.S."/>
        </authorList>
    </citation>
    <scope>NUCLEOTIDE SEQUENCE [LARGE SCALE GENOMIC DNA]</scope>
    <source>
        <strain evidence="4 5">Grell-BS-1999</strain>
    </source>
</reference>
<dbReference type="KEGG" id="tad:TRIADDRAFT_60485"/>
<dbReference type="InterPro" id="IPR023370">
    <property type="entry name" value="TrmO-like_N"/>
</dbReference>
<gene>
    <name evidence="4" type="ORF">TRIADDRAFT_60485</name>
</gene>
<name>B3S8C2_TRIAD</name>
<evidence type="ECO:0000313" key="4">
    <source>
        <dbReference type="EMBL" id="EDV21173.1"/>
    </source>
</evidence>
<dbReference type="SUPFAM" id="SSF118196">
    <property type="entry name" value="YaeB-like"/>
    <property type="match status" value="1"/>
</dbReference>
<accession>B3S8C2</accession>
<dbReference type="FunCoup" id="B3S8C2">
    <property type="interactions" value="799"/>
</dbReference>
<keyword evidence="5" id="KW-1185">Reference proteome</keyword>
<evidence type="ECO:0000256" key="1">
    <source>
        <dbReference type="ARBA" id="ARBA00022691"/>
    </source>
</evidence>
<feature type="domain" description="TsaA-like" evidence="3">
    <location>
        <begin position="9"/>
        <end position="146"/>
    </location>
</feature>
<dbReference type="eggNOG" id="KOG2942">
    <property type="taxonomic scope" value="Eukaryota"/>
</dbReference>
<evidence type="ECO:0000256" key="2">
    <source>
        <dbReference type="ARBA" id="ARBA00033753"/>
    </source>
</evidence>
<dbReference type="FunFam" id="3.30.2310.10:FF:000002">
    <property type="entry name" value="tRNA methyltransferase O"/>
    <property type="match status" value="1"/>
</dbReference>
<dbReference type="PhylomeDB" id="B3S8C2"/>
<evidence type="ECO:0000313" key="5">
    <source>
        <dbReference type="Proteomes" id="UP000009022"/>
    </source>
</evidence>
<dbReference type="RefSeq" id="XP_002116503.1">
    <property type="nucleotide sequence ID" value="XM_002116467.1"/>
</dbReference>
<sequence>MSSMPPITFNAIGYLKSCFVEKNGSPRQPSVCRQSRAQLAIESNFTNPHHSLMSLQQFSHVWLIFLFHMNENTHVRAKIKPPRLDGEKIGVFASRSPHRPNPIGLTLAKLDKVDGNIIHLSGIDIVDGTPILDIKPYIPDYDNPPADQDIQLASWLTLPPVKPLTVQFTSQAEDDLQQFFPSENNTSHSKYQLQLLKDSDEARSVIHDVVASDPRSTYRRNKCTDEVYHFTVDKLNISCKFENEVAIITQIVPVDDIQHLRDKFMKNAGSHQ</sequence>
<dbReference type="OMA" id="IDMIQGT"/>
<comment type="similarity">
    <text evidence="2">Belongs to the tRNA methyltransferase O family.</text>
</comment>
<dbReference type="Proteomes" id="UP000009022">
    <property type="component" value="Unassembled WGS sequence"/>
</dbReference>
<dbReference type="OrthoDB" id="4882at2759"/>
<dbReference type="PROSITE" id="PS01318">
    <property type="entry name" value="TSAA_1"/>
    <property type="match status" value="1"/>
</dbReference>
<keyword evidence="1" id="KW-0949">S-adenosyl-L-methionine</keyword>
<dbReference type="Gene3D" id="2.40.30.70">
    <property type="entry name" value="YaeB-like"/>
    <property type="match status" value="1"/>
</dbReference>
<proteinExistence type="inferred from homology"/>
<dbReference type="Gene3D" id="3.30.2310.10">
    <property type="entry name" value="YaeB-like"/>
    <property type="match status" value="1"/>
</dbReference>
<dbReference type="AlphaFoldDB" id="B3S8C2"/>
<dbReference type="HOGENOM" id="CLU_013458_1_1_1"/>
<organism evidence="4 5">
    <name type="scientific">Trichoplax adhaerens</name>
    <name type="common">Trichoplax reptans</name>
    <dbReference type="NCBI Taxonomy" id="10228"/>
    <lineage>
        <taxon>Eukaryota</taxon>
        <taxon>Metazoa</taxon>
        <taxon>Placozoa</taxon>
        <taxon>Uniplacotomia</taxon>
        <taxon>Trichoplacea</taxon>
        <taxon>Trichoplacidae</taxon>
        <taxon>Trichoplax</taxon>
    </lineage>
</organism>